<evidence type="ECO:0000256" key="6">
    <source>
        <dbReference type="ARBA" id="ARBA00023065"/>
    </source>
</evidence>
<keyword evidence="8 10" id="KW-0139">CF(1)</keyword>
<dbReference type="EMBL" id="UFYA01000001">
    <property type="protein sequence ID" value="STD04817.1"/>
    <property type="molecule type" value="Genomic_DNA"/>
</dbReference>
<dbReference type="SUPFAM" id="SSF52943">
    <property type="entry name" value="ATP synthase (F1-ATPase), gamma subunit"/>
    <property type="match status" value="1"/>
</dbReference>
<evidence type="ECO:0000313" key="13">
    <source>
        <dbReference type="Proteomes" id="UP000254118"/>
    </source>
</evidence>
<evidence type="ECO:0000313" key="12">
    <source>
        <dbReference type="EMBL" id="STD04817.1"/>
    </source>
</evidence>
<keyword evidence="7 10" id="KW-0472">Membrane</keyword>
<keyword evidence="5 10" id="KW-0375">Hydrogen ion transport</keyword>
<dbReference type="Gene3D" id="1.10.287.80">
    <property type="entry name" value="ATP synthase, gamma subunit, helix hairpin domain"/>
    <property type="match status" value="1"/>
</dbReference>
<evidence type="ECO:0000256" key="7">
    <source>
        <dbReference type="ARBA" id="ARBA00023136"/>
    </source>
</evidence>
<evidence type="ECO:0000256" key="4">
    <source>
        <dbReference type="ARBA" id="ARBA00022448"/>
    </source>
</evidence>
<organism evidence="12 13">
    <name type="scientific">Dermatophilus congolensis</name>
    <dbReference type="NCBI Taxonomy" id="1863"/>
    <lineage>
        <taxon>Bacteria</taxon>
        <taxon>Bacillati</taxon>
        <taxon>Actinomycetota</taxon>
        <taxon>Actinomycetes</taxon>
        <taxon>Micrococcales</taxon>
        <taxon>Dermatophilaceae</taxon>
        <taxon>Dermatophilus</taxon>
    </lineage>
</organism>
<evidence type="ECO:0000256" key="2">
    <source>
        <dbReference type="ARBA" id="ARBA00004170"/>
    </source>
</evidence>
<keyword evidence="9 10" id="KW-0066">ATP synthesis</keyword>
<comment type="caution">
    <text evidence="12">The sequence shown here is derived from an EMBL/GenBank/DDBJ whole genome shotgun (WGS) entry which is preliminary data.</text>
</comment>
<dbReference type="GO" id="GO:0005524">
    <property type="term" value="F:ATP binding"/>
    <property type="evidence" value="ECO:0007669"/>
    <property type="project" value="UniProtKB-UniRule"/>
</dbReference>
<dbReference type="CDD" id="cd12151">
    <property type="entry name" value="F1-ATPase_gamma"/>
    <property type="match status" value="1"/>
</dbReference>
<comment type="similarity">
    <text evidence="3 10">Belongs to the ATPase gamma chain family.</text>
</comment>
<proteinExistence type="inferred from homology"/>
<dbReference type="Gene3D" id="3.40.1380.10">
    <property type="match status" value="1"/>
</dbReference>
<keyword evidence="6 10" id="KW-0406">Ion transport</keyword>
<dbReference type="PANTHER" id="PTHR11693">
    <property type="entry name" value="ATP SYNTHASE GAMMA CHAIN"/>
    <property type="match status" value="1"/>
</dbReference>
<keyword evidence="11" id="KW-0175">Coiled coil</keyword>
<reference evidence="12 13" key="1">
    <citation type="submission" date="2018-06" db="EMBL/GenBank/DDBJ databases">
        <authorList>
            <consortium name="Pathogen Informatics"/>
            <person name="Doyle S."/>
        </authorList>
    </citation>
    <scope>NUCLEOTIDE SEQUENCE [LARGE SCALE GENOMIC DNA]</scope>
    <source>
        <strain evidence="12 13">NCTC7915</strain>
    </source>
</reference>
<dbReference type="GO" id="GO:0046933">
    <property type="term" value="F:proton-transporting ATP synthase activity, rotational mechanism"/>
    <property type="evidence" value="ECO:0007669"/>
    <property type="project" value="UniProtKB-UniRule"/>
</dbReference>
<evidence type="ECO:0000256" key="1">
    <source>
        <dbReference type="ARBA" id="ARBA00003456"/>
    </source>
</evidence>
<dbReference type="PANTHER" id="PTHR11693:SF22">
    <property type="entry name" value="ATP SYNTHASE SUBUNIT GAMMA, MITOCHONDRIAL"/>
    <property type="match status" value="1"/>
</dbReference>
<gene>
    <name evidence="10 12" type="primary">atpG</name>
    <name evidence="12" type="ORF">NCTC7915_00318</name>
</gene>
<comment type="function">
    <text evidence="1 10">Produces ATP from ADP in the presence of a proton gradient across the membrane. The gamma chain is believed to be important in regulating ATPase activity and the flow of protons through the CF(0) complex.</text>
</comment>
<dbReference type="GO" id="GO:0042777">
    <property type="term" value="P:proton motive force-driven plasma membrane ATP synthesis"/>
    <property type="evidence" value="ECO:0007669"/>
    <property type="project" value="UniProtKB-UniRule"/>
</dbReference>
<dbReference type="AlphaFoldDB" id="A0AA46BLN2"/>
<dbReference type="InterPro" id="IPR000131">
    <property type="entry name" value="ATP_synth_F1_gsu"/>
</dbReference>
<evidence type="ECO:0000256" key="5">
    <source>
        <dbReference type="ARBA" id="ARBA00022781"/>
    </source>
</evidence>
<protein>
    <recommendedName>
        <fullName evidence="10">ATP synthase gamma chain</fullName>
    </recommendedName>
    <alternativeName>
        <fullName evidence="10">ATP synthase F1 sector gamma subunit</fullName>
    </alternativeName>
    <alternativeName>
        <fullName evidence="10">F-ATPase gamma subunit</fullName>
    </alternativeName>
</protein>
<dbReference type="InterPro" id="IPR035968">
    <property type="entry name" value="ATP_synth_F1_ATPase_gsu"/>
</dbReference>
<dbReference type="InterPro" id="IPR023632">
    <property type="entry name" value="ATP_synth_F1_gsu_CS"/>
</dbReference>
<dbReference type="HAMAP" id="MF_00815">
    <property type="entry name" value="ATP_synth_gamma_bact"/>
    <property type="match status" value="1"/>
</dbReference>
<sequence>MGAQIREYRSRIRSVTATKKITKAMELMASSRLGKARRRVEATTPYADAITKALAAVTRHSDVDHPLTRVVTNPRRAAVLVVTSDRGLAGAYSANVLKATERLVERLNQQGIEVSAFLYGRKAIQYFSFRSREFVNSWEGNTDAPVYETAVEISDTLLDGFLTDSQPFDEVHVVYTRFNSMVSQEVRARRVLPLAVVDAEHEHEKMHSLFEFEPSADEVLDAVLPQYVRHRIYNCLLQAAASELANRQRAMKSATDNAEELIKTYTRLANQARQAEITQEITEIVGGADALADA</sequence>
<dbReference type="GO" id="GO:0005886">
    <property type="term" value="C:plasma membrane"/>
    <property type="evidence" value="ECO:0007669"/>
    <property type="project" value="UniProtKB-SubCell"/>
</dbReference>
<comment type="subunit">
    <text evidence="10">F-type ATPases have 2 components, CF(1) - the catalytic core - and CF(0) - the membrane proton channel. CF(1) has five subunits: alpha(3), beta(3), gamma(1), delta(1), epsilon(1). CF(0) has three main subunits: a, b and c.</text>
</comment>
<comment type="subcellular location">
    <subcellularLocation>
        <location evidence="10">Cell membrane</location>
        <topology evidence="10">Peripheral membrane protein</topology>
    </subcellularLocation>
    <subcellularLocation>
        <location evidence="2">Membrane</location>
        <topology evidence="2">Peripheral membrane protein</topology>
    </subcellularLocation>
</comment>
<evidence type="ECO:0000256" key="9">
    <source>
        <dbReference type="ARBA" id="ARBA00023310"/>
    </source>
</evidence>
<feature type="coiled-coil region" evidence="11">
    <location>
        <begin position="237"/>
        <end position="278"/>
    </location>
</feature>
<dbReference type="PROSITE" id="PS00153">
    <property type="entry name" value="ATPASE_GAMMA"/>
    <property type="match status" value="1"/>
</dbReference>
<dbReference type="NCBIfam" id="NF004145">
    <property type="entry name" value="PRK05621.1-2"/>
    <property type="match status" value="1"/>
</dbReference>
<dbReference type="PRINTS" id="PR00126">
    <property type="entry name" value="ATPASEGAMMA"/>
</dbReference>
<dbReference type="GO" id="GO:0045259">
    <property type="term" value="C:proton-transporting ATP synthase complex"/>
    <property type="evidence" value="ECO:0007669"/>
    <property type="project" value="UniProtKB-KW"/>
</dbReference>
<keyword evidence="10" id="KW-1003">Cell membrane</keyword>
<keyword evidence="4 10" id="KW-0813">Transport</keyword>
<evidence type="ECO:0000256" key="10">
    <source>
        <dbReference type="HAMAP-Rule" id="MF_00815"/>
    </source>
</evidence>
<name>A0AA46BLN2_9MICO</name>
<evidence type="ECO:0000256" key="3">
    <source>
        <dbReference type="ARBA" id="ARBA00007681"/>
    </source>
</evidence>
<dbReference type="RefSeq" id="WP_115029379.1">
    <property type="nucleotide sequence ID" value="NZ_JAAFNO010000001.1"/>
</dbReference>
<dbReference type="NCBIfam" id="TIGR01146">
    <property type="entry name" value="ATPsyn_F1gamma"/>
    <property type="match status" value="1"/>
</dbReference>
<dbReference type="Pfam" id="PF00231">
    <property type="entry name" value="ATP-synt"/>
    <property type="match status" value="1"/>
</dbReference>
<accession>A0AA46BLN2</accession>
<evidence type="ECO:0000256" key="8">
    <source>
        <dbReference type="ARBA" id="ARBA00023196"/>
    </source>
</evidence>
<dbReference type="Proteomes" id="UP000254118">
    <property type="component" value="Unassembled WGS sequence"/>
</dbReference>
<evidence type="ECO:0000256" key="11">
    <source>
        <dbReference type="SAM" id="Coils"/>
    </source>
</evidence>